<keyword evidence="8" id="KW-0675">Receptor</keyword>
<keyword evidence="2" id="KW-1003">Cell membrane</keyword>
<dbReference type="InterPro" id="IPR051713">
    <property type="entry name" value="T-cell_Activation_Regulation"/>
</dbReference>
<keyword evidence="4" id="KW-0732">Signal</keyword>
<evidence type="ECO:0000256" key="3">
    <source>
        <dbReference type="ARBA" id="ARBA00022692"/>
    </source>
</evidence>
<evidence type="ECO:0000256" key="9">
    <source>
        <dbReference type="ARBA" id="ARBA00023180"/>
    </source>
</evidence>
<accession>A0ABQ9DNU4</accession>
<evidence type="ECO:0000256" key="6">
    <source>
        <dbReference type="ARBA" id="ARBA00023136"/>
    </source>
</evidence>
<keyword evidence="7" id="KW-1015">Disulfide bond</keyword>
<dbReference type="SUPFAM" id="SSF48726">
    <property type="entry name" value="Immunoglobulin"/>
    <property type="match status" value="1"/>
</dbReference>
<evidence type="ECO:0000256" key="7">
    <source>
        <dbReference type="ARBA" id="ARBA00023157"/>
    </source>
</evidence>
<evidence type="ECO:0000256" key="8">
    <source>
        <dbReference type="ARBA" id="ARBA00023170"/>
    </source>
</evidence>
<gene>
    <name evidence="11" type="ORF">WISP_38169</name>
</gene>
<dbReference type="InterPro" id="IPR036179">
    <property type="entry name" value="Ig-like_dom_sf"/>
</dbReference>
<protein>
    <submittedName>
        <fullName evidence="11">Uncharacterized protein</fullName>
    </submittedName>
</protein>
<keyword evidence="12" id="KW-1185">Reference proteome</keyword>
<dbReference type="Proteomes" id="UP001145742">
    <property type="component" value="Unassembled WGS sequence"/>
</dbReference>
<dbReference type="PANTHER" id="PTHR25466">
    <property type="entry name" value="T-LYMPHOCYTE ACTIVATION ANTIGEN"/>
    <property type="match status" value="1"/>
</dbReference>
<dbReference type="Gene3D" id="2.60.40.10">
    <property type="entry name" value="Immunoglobulins"/>
    <property type="match status" value="1"/>
</dbReference>
<reference evidence="11" key="1">
    <citation type="submission" date="2019-10" db="EMBL/GenBank/DDBJ databases">
        <authorList>
            <person name="Soares A.E.R."/>
            <person name="Aleixo A."/>
            <person name="Schneider P."/>
            <person name="Miyaki C.Y."/>
            <person name="Schneider M.P."/>
            <person name="Mello C."/>
            <person name="Vasconcelos A.T.R."/>
        </authorList>
    </citation>
    <scope>NUCLEOTIDE SEQUENCE</scope>
    <source>
        <tissue evidence="11">Muscle</tissue>
    </source>
</reference>
<dbReference type="PANTHER" id="PTHR25466:SF14">
    <property type="entry name" value="BUTYROPHILIN SUBFAMILY 2 MEMBER A2-LIKE-RELATED"/>
    <property type="match status" value="1"/>
</dbReference>
<keyword evidence="6" id="KW-0472">Membrane</keyword>
<organism evidence="11 12">
    <name type="scientific">Willisornis vidua</name>
    <name type="common">Xingu scale-backed antbird</name>
    <dbReference type="NCBI Taxonomy" id="1566151"/>
    <lineage>
        <taxon>Eukaryota</taxon>
        <taxon>Metazoa</taxon>
        <taxon>Chordata</taxon>
        <taxon>Craniata</taxon>
        <taxon>Vertebrata</taxon>
        <taxon>Euteleostomi</taxon>
        <taxon>Archelosauria</taxon>
        <taxon>Archosauria</taxon>
        <taxon>Dinosauria</taxon>
        <taxon>Saurischia</taxon>
        <taxon>Theropoda</taxon>
        <taxon>Coelurosauria</taxon>
        <taxon>Aves</taxon>
        <taxon>Neognathae</taxon>
        <taxon>Neoaves</taxon>
        <taxon>Telluraves</taxon>
        <taxon>Australaves</taxon>
        <taxon>Passeriformes</taxon>
        <taxon>Thamnophilidae</taxon>
        <taxon>Willisornis</taxon>
    </lineage>
</organism>
<comment type="subcellular location">
    <subcellularLocation>
        <location evidence="1">Cell membrane</location>
        <topology evidence="1">Single-pass type I membrane protein</topology>
    </subcellularLocation>
</comment>
<comment type="caution">
    <text evidence="11">The sequence shown here is derived from an EMBL/GenBank/DDBJ whole genome shotgun (WGS) entry which is preliminary data.</text>
</comment>
<evidence type="ECO:0000313" key="12">
    <source>
        <dbReference type="Proteomes" id="UP001145742"/>
    </source>
</evidence>
<evidence type="ECO:0000256" key="4">
    <source>
        <dbReference type="ARBA" id="ARBA00022729"/>
    </source>
</evidence>
<evidence type="ECO:0000313" key="11">
    <source>
        <dbReference type="EMBL" id="KAJ7422388.1"/>
    </source>
</evidence>
<dbReference type="InterPro" id="IPR013783">
    <property type="entry name" value="Ig-like_fold"/>
</dbReference>
<keyword evidence="9" id="KW-0325">Glycoprotein</keyword>
<keyword evidence="5" id="KW-1133">Transmembrane helix</keyword>
<keyword evidence="3" id="KW-0812">Transmembrane</keyword>
<evidence type="ECO:0000256" key="1">
    <source>
        <dbReference type="ARBA" id="ARBA00004251"/>
    </source>
</evidence>
<dbReference type="EMBL" id="WHWB01033036">
    <property type="protein sequence ID" value="KAJ7422388.1"/>
    <property type="molecule type" value="Genomic_DNA"/>
</dbReference>
<evidence type="ECO:0000256" key="5">
    <source>
        <dbReference type="ARBA" id="ARBA00022989"/>
    </source>
</evidence>
<evidence type="ECO:0000256" key="10">
    <source>
        <dbReference type="ARBA" id="ARBA00023319"/>
    </source>
</evidence>
<keyword evidence="10" id="KW-0393">Immunoglobulin domain</keyword>
<name>A0ABQ9DNU4_9PASS</name>
<evidence type="ECO:0000256" key="2">
    <source>
        <dbReference type="ARBA" id="ARBA00022475"/>
    </source>
</evidence>
<sequence length="143" mass="16024">MEVLELRVVELGKGLECRSYEEQVEEPRGFSLEKRVVRENSSLYNSLKGGCNQVGVGHFCQALGFTEQEVVTGLFSKDGILPCSFPPGNDVIHWSKGRETVHSYYDQRDQPATNSDYINRTQLFHENIPSGNASLKLSNLTVT</sequence>
<proteinExistence type="predicted"/>